<sequence>MSVWSDRADLLQLIFTRRDEYVRIFLAEAERRPNLQPAANPDPEGSANRQKQKIMFAGTDTAYDLAKKYKLKTAWGPDILSDPLVSIPMG</sequence>
<organism evidence="1 2">
    <name type="scientific">Nitrobacter vulgaris</name>
    <dbReference type="NCBI Taxonomy" id="29421"/>
    <lineage>
        <taxon>Bacteria</taxon>
        <taxon>Pseudomonadati</taxon>
        <taxon>Pseudomonadota</taxon>
        <taxon>Alphaproteobacteria</taxon>
        <taxon>Hyphomicrobiales</taxon>
        <taxon>Nitrobacteraceae</taxon>
        <taxon>Nitrobacter</taxon>
    </lineage>
</organism>
<gene>
    <name evidence="1" type="ORF">B2M20_05045</name>
</gene>
<proteinExistence type="predicted"/>
<dbReference type="Proteomes" id="UP000189940">
    <property type="component" value="Unassembled WGS sequence"/>
</dbReference>
<evidence type="ECO:0000313" key="1">
    <source>
        <dbReference type="EMBL" id="OPH83778.1"/>
    </source>
</evidence>
<dbReference type="STRING" id="29421.B2M20_05045"/>
<comment type="caution">
    <text evidence="1">The sequence shown here is derived from an EMBL/GenBank/DDBJ whole genome shotgun (WGS) entry which is preliminary data.</text>
</comment>
<protein>
    <submittedName>
        <fullName evidence="1">Uncharacterized protein</fullName>
    </submittedName>
</protein>
<dbReference type="OrthoDB" id="9782972at2"/>
<keyword evidence="2" id="KW-1185">Reference proteome</keyword>
<name>A0A1V4I0K3_NITVU</name>
<accession>A0A1V4I0K3</accession>
<reference evidence="1 2" key="1">
    <citation type="submission" date="2017-02" db="EMBL/GenBank/DDBJ databases">
        <title>Genome sequence of the nitrite-oxidizing bacterium Nitrobacter vulgaris strain Ab1.</title>
        <authorList>
            <person name="Mellbye B.L."/>
            <person name="Davis E.W."/>
            <person name="Spieck E."/>
            <person name="Chang J.H."/>
            <person name="Bottomley P.J."/>
            <person name="Sayavedra-Soto L.A."/>
        </authorList>
    </citation>
    <scope>NUCLEOTIDE SEQUENCE [LARGE SCALE GENOMIC DNA]</scope>
    <source>
        <strain evidence="1 2">Ab1</strain>
    </source>
</reference>
<dbReference type="RefSeq" id="WP_079445986.1">
    <property type="nucleotide sequence ID" value="NZ_MWPQ01000023.1"/>
</dbReference>
<dbReference type="AlphaFoldDB" id="A0A1V4I0K3"/>
<dbReference type="EMBL" id="MWPQ01000023">
    <property type="protein sequence ID" value="OPH83778.1"/>
    <property type="molecule type" value="Genomic_DNA"/>
</dbReference>
<evidence type="ECO:0000313" key="2">
    <source>
        <dbReference type="Proteomes" id="UP000189940"/>
    </source>
</evidence>